<dbReference type="AlphaFoldDB" id="A0A6B3NHX2"/>
<reference evidence="2" key="1">
    <citation type="submission" date="2019-11" db="EMBL/GenBank/DDBJ databases">
        <title>Genomic insights into an expanded diversity of filamentous marine cyanobacteria reveals the extraordinary biosynthetic potential of Moorea and Okeania.</title>
        <authorList>
            <person name="Ferreira Leao T."/>
            <person name="Wang M."/>
            <person name="Moss N."/>
            <person name="Da Silva R."/>
            <person name="Sanders J."/>
            <person name="Nurk S."/>
            <person name="Gurevich A."/>
            <person name="Humphrey G."/>
            <person name="Reher R."/>
            <person name="Zhu Q."/>
            <person name="Belda-Ferre P."/>
            <person name="Glukhov E."/>
            <person name="Rex R."/>
            <person name="Dorrestein P.C."/>
            <person name="Knight R."/>
            <person name="Pevzner P."/>
            <person name="Gerwick W.H."/>
            <person name="Gerwick L."/>
        </authorList>
    </citation>
    <scope>NUCLEOTIDE SEQUENCE</scope>
    <source>
        <strain evidence="2">SIO1C4</strain>
    </source>
</reference>
<feature type="compositionally biased region" description="Acidic residues" evidence="1">
    <location>
        <begin position="198"/>
        <end position="209"/>
    </location>
</feature>
<feature type="compositionally biased region" description="Polar residues" evidence="1">
    <location>
        <begin position="242"/>
        <end position="257"/>
    </location>
</feature>
<name>A0A6B3NHX2_9CYAN</name>
<comment type="caution">
    <text evidence="2">The sequence shown here is derived from an EMBL/GenBank/DDBJ whole genome shotgun (WGS) entry which is preliminary data.</text>
</comment>
<proteinExistence type="predicted"/>
<protein>
    <submittedName>
        <fullName evidence="2">Uncharacterized protein</fullName>
    </submittedName>
</protein>
<accession>A0A6B3NHX2</accession>
<evidence type="ECO:0000256" key="1">
    <source>
        <dbReference type="SAM" id="MobiDB-lite"/>
    </source>
</evidence>
<feature type="compositionally biased region" description="Polar residues" evidence="1">
    <location>
        <begin position="379"/>
        <end position="406"/>
    </location>
</feature>
<feature type="region of interest" description="Disordered" evidence="1">
    <location>
        <begin position="198"/>
        <end position="274"/>
    </location>
</feature>
<feature type="compositionally biased region" description="Acidic residues" evidence="1">
    <location>
        <begin position="231"/>
        <end position="241"/>
    </location>
</feature>
<evidence type="ECO:0000313" key="2">
    <source>
        <dbReference type="EMBL" id="NER31273.1"/>
    </source>
</evidence>
<dbReference type="EMBL" id="JAAHFQ010000770">
    <property type="protein sequence ID" value="NER31273.1"/>
    <property type="molecule type" value="Genomic_DNA"/>
</dbReference>
<feature type="compositionally biased region" description="Polar residues" evidence="1">
    <location>
        <begin position="414"/>
        <end position="424"/>
    </location>
</feature>
<sequence>MASSDEFRRKLRAGKIAEAFALAVGEAVDLRITTWVVSGPDNVDPEQARHGYRLRTRINMIDGDINNEVGDQFIASGPYRELRQFHLDQVAQGQEIIYSNLKSLQRIFEVLVTMHRQGASTPSLTPETSDFEGQLLPPGDDAPEAGWVIDSPDWEQYDSVYGTDEVFDVDVAPVPSPNFIESNQFPSTSIDTPEVFEEDTYGQDSDDSVSDWLESLPPMPPSTPKTPDSNMEYDWEEEDQQESWLESAPSNQVNQDIETFPGEDIDNTNSPLDQDWDYVVEPEQQTLLEESTSSTSSIDVFENDQDWDDWIFEEYESGDTSVEDGESWDLEEDEGWNELVEEFDPLELAPEIQDSAAELDTEEDWDEFAEYAGFEQATLPEQLNPTDSISPANDTSAKTNQSQEVSSDNREVSSAESESPATQTDSEKSDNSE</sequence>
<feature type="region of interest" description="Disordered" evidence="1">
    <location>
        <begin position="352"/>
        <end position="433"/>
    </location>
</feature>
<feature type="compositionally biased region" description="Acidic residues" evidence="1">
    <location>
        <begin position="357"/>
        <end position="369"/>
    </location>
</feature>
<gene>
    <name evidence="2" type="ORF">F6J89_27555</name>
</gene>
<organism evidence="2">
    <name type="scientific">Symploca sp. SIO1C4</name>
    <dbReference type="NCBI Taxonomy" id="2607765"/>
    <lineage>
        <taxon>Bacteria</taxon>
        <taxon>Bacillati</taxon>
        <taxon>Cyanobacteriota</taxon>
        <taxon>Cyanophyceae</taxon>
        <taxon>Coleofasciculales</taxon>
        <taxon>Coleofasciculaceae</taxon>
        <taxon>Symploca</taxon>
    </lineage>
</organism>